<proteinExistence type="predicted"/>
<keyword evidence="3" id="KW-1185">Reference proteome</keyword>
<reference evidence="2" key="1">
    <citation type="journal article" date="2022" name="bioRxiv">
        <title>Deciphering the potential niche of two novel black yeast fungi from a biological soil crust based on their genomes, phenotypes, and melanin regulation.</title>
        <authorList>
            <consortium name="DOE Joint Genome Institute"/>
            <person name="Carr E.C."/>
            <person name="Barton Q."/>
            <person name="Grambo S."/>
            <person name="Sullivan M."/>
            <person name="Renfro C.M."/>
            <person name="Kuo A."/>
            <person name="Pangilinan J."/>
            <person name="Lipzen A."/>
            <person name="Keymanesh K."/>
            <person name="Savage E."/>
            <person name="Barry K."/>
            <person name="Grigoriev I.V."/>
            <person name="Riekhof W.R."/>
            <person name="Harris S.S."/>
        </authorList>
    </citation>
    <scope>NUCLEOTIDE SEQUENCE</scope>
    <source>
        <strain evidence="2">JF 03-4F</strain>
    </source>
</reference>
<keyword evidence="1" id="KW-0472">Membrane</keyword>
<keyword evidence="1" id="KW-0812">Transmembrane</keyword>
<dbReference type="Proteomes" id="UP001203852">
    <property type="component" value="Unassembled WGS sequence"/>
</dbReference>
<gene>
    <name evidence="2" type="ORF">EDD36DRAFT_450115</name>
</gene>
<sequence length="454" mass="50984">MFSRSPAIITSALAAFFVLGYFVIILREDGRWPFTSSNHRLSASHDSKHNAVTQGSSAGNTYREIFSVSTSQKRYFEIKGFEAYNASNPSILPHPSRNGSYIVVAQRERKTFDTYQMVCEAVFQSDVLECTAPPVNLNMSQVHGSKCDGRAKWHNFVTGPHDARVFQGPDGSYIVYGSASDYTCLGQWIQAFRPLIEVYDDDKASVASTHPGFTNATEMRRPDRIASPMEKNWFTFWDREGQIYVHHDLVPKRVFARLIADGSVGKDLAPFATTDAMCLDQLLPPCTREHQVAIHQATNSLSITLCKRSDANCWPSDDNTFVMAIFQQKYSQPFNLVYRPYAVLFRQSAPFSIYAVSERSFWVHGHRVLSGEEDFLDNFKNKTSGKGNRKRELPESPAEFHFLTSMNWNLPGASYHGYIDDVIILGLGIEDERSGGIDVLAGDLLQDLAYCTGA</sequence>
<evidence type="ECO:0000313" key="2">
    <source>
        <dbReference type="EMBL" id="KAI1618746.1"/>
    </source>
</evidence>
<name>A0AAN6E623_9EURO</name>
<accession>A0AAN6E623</accession>
<comment type="caution">
    <text evidence="2">The sequence shown here is derived from an EMBL/GenBank/DDBJ whole genome shotgun (WGS) entry which is preliminary data.</text>
</comment>
<evidence type="ECO:0000256" key="1">
    <source>
        <dbReference type="SAM" id="Phobius"/>
    </source>
</evidence>
<evidence type="ECO:0000313" key="3">
    <source>
        <dbReference type="Proteomes" id="UP001203852"/>
    </source>
</evidence>
<organism evidence="2 3">
    <name type="scientific">Exophiala viscosa</name>
    <dbReference type="NCBI Taxonomy" id="2486360"/>
    <lineage>
        <taxon>Eukaryota</taxon>
        <taxon>Fungi</taxon>
        <taxon>Dikarya</taxon>
        <taxon>Ascomycota</taxon>
        <taxon>Pezizomycotina</taxon>
        <taxon>Eurotiomycetes</taxon>
        <taxon>Chaetothyriomycetidae</taxon>
        <taxon>Chaetothyriales</taxon>
        <taxon>Herpotrichiellaceae</taxon>
        <taxon>Exophiala</taxon>
    </lineage>
</organism>
<keyword evidence="1" id="KW-1133">Transmembrane helix</keyword>
<feature type="transmembrane region" description="Helical" evidence="1">
    <location>
        <begin position="6"/>
        <end position="26"/>
    </location>
</feature>
<protein>
    <submittedName>
        <fullName evidence="2">Uncharacterized protein</fullName>
    </submittedName>
</protein>
<dbReference type="EMBL" id="MU404350">
    <property type="protein sequence ID" value="KAI1618746.1"/>
    <property type="molecule type" value="Genomic_DNA"/>
</dbReference>
<dbReference type="AlphaFoldDB" id="A0AAN6E623"/>